<proteinExistence type="predicted"/>
<dbReference type="AlphaFoldDB" id="A0A7Z1N6Z8"/>
<feature type="transmembrane region" description="Helical" evidence="1">
    <location>
        <begin position="28"/>
        <end position="48"/>
    </location>
</feature>
<gene>
    <name evidence="2" type="ORF">CV021_02585</name>
</gene>
<sequence length="99" mass="10689">GLSFTKTVISKIVSSSLSEEEVASGMSLLNFTSFLSEGTGIAIVGGLLSLQLLNRKLVLEFINYSSGVYSNILVAMAILIILCCLLTIIVFKRSEKQLE</sequence>
<accession>A0A7Z1N6Z8</accession>
<evidence type="ECO:0000313" key="2">
    <source>
        <dbReference type="EMBL" id="PPJ76377.1"/>
    </source>
</evidence>
<keyword evidence="1" id="KW-0472">Membrane</keyword>
<reference evidence="2 3" key="1">
    <citation type="submission" date="2017-11" db="EMBL/GenBank/DDBJ databases">
        <authorList>
            <person name="Founou R.C."/>
            <person name="Founou L."/>
            <person name="Allam M."/>
            <person name="Ismail A."/>
            <person name="Essack S.Y."/>
        </authorList>
    </citation>
    <scope>NUCLEOTIDE SEQUENCE [LARGE SCALE GENOMIC DNA]</scope>
    <source>
        <strain evidence="2 3">G703N2B1</strain>
    </source>
</reference>
<protein>
    <submittedName>
        <fullName evidence="2">Uncharacterized protein</fullName>
    </submittedName>
</protein>
<dbReference type="EMBL" id="PGWZ01000292">
    <property type="protein sequence ID" value="PPJ76377.1"/>
    <property type="molecule type" value="Genomic_DNA"/>
</dbReference>
<keyword evidence="1" id="KW-0812">Transmembrane</keyword>
<comment type="caution">
    <text evidence="2">The sequence shown here is derived from an EMBL/GenBank/DDBJ whole genome shotgun (WGS) entry which is preliminary data.</text>
</comment>
<evidence type="ECO:0000313" key="3">
    <source>
        <dbReference type="Proteomes" id="UP000238775"/>
    </source>
</evidence>
<dbReference type="SUPFAM" id="SSF103473">
    <property type="entry name" value="MFS general substrate transporter"/>
    <property type="match status" value="1"/>
</dbReference>
<organism evidence="2 3">
    <name type="scientific">Staphylococcus aureus</name>
    <dbReference type="NCBI Taxonomy" id="1280"/>
    <lineage>
        <taxon>Bacteria</taxon>
        <taxon>Bacillati</taxon>
        <taxon>Bacillota</taxon>
        <taxon>Bacilli</taxon>
        <taxon>Bacillales</taxon>
        <taxon>Staphylococcaceae</taxon>
        <taxon>Staphylococcus</taxon>
    </lineage>
</organism>
<evidence type="ECO:0000256" key="1">
    <source>
        <dbReference type="SAM" id="Phobius"/>
    </source>
</evidence>
<name>A0A7Z1N6Z8_STAAU</name>
<dbReference type="Proteomes" id="UP000238775">
    <property type="component" value="Unassembled WGS sequence"/>
</dbReference>
<dbReference type="InterPro" id="IPR036259">
    <property type="entry name" value="MFS_trans_sf"/>
</dbReference>
<feature type="transmembrane region" description="Helical" evidence="1">
    <location>
        <begin position="68"/>
        <end position="91"/>
    </location>
</feature>
<feature type="non-terminal residue" evidence="2">
    <location>
        <position position="1"/>
    </location>
</feature>
<keyword evidence="1" id="KW-1133">Transmembrane helix</keyword>